<proteinExistence type="predicted"/>
<keyword evidence="1" id="KW-0472">Membrane</keyword>
<evidence type="ECO:0000256" key="1">
    <source>
        <dbReference type="SAM" id="Phobius"/>
    </source>
</evidence>
<reference evidence="3" key="1">
    <citation type="journal article" date="2019" name="Int. J. Syst. Evol. Microbiol.">
        <title>The Global Catalogue of Microorganisms (GCM) 10K type strain sequencing project: providing services to taxonomists for standard genome sequencing and annotation.</title>
        <authorList>
            <consortium name="The Broad Institute Genomics Platform"/>
            <consortium name="The Broad Institute Genome Sequencing Center for Infectious Disease"/>
            <person name="Wu L."/>
            <person name="Ma J."/>
        </authorList>
    </citation>
    <scope>NUCLEOTIDE SEQUENCE [LARGE SCALE GENOMIC DNA]</scope>
    <source>
        <strain evidence="3">CECT 8570</strain>
    </source>
</reference>
<organism evidence="2 3">
    <name type="scientific">Simiduia curdlanivorans</name>
    <dbReference type="NCBI Taxonomy" id="1492769"/>
    <lineage>
        <taxon>Bacteria</taxon>
        <taxon>Pseudomonadati</taxon>
        <taxon>Pseudomonadota</taxon>
        <taxon>Gammaproteobacteria</taxon>
        <taxon>Cellvibrionales</taxon>
        <taxon>Cellvibrionaceae</taxon>
        <taxon>Simiduia</taxon>
    </lineage>
</organism>
<evidence type="ECO:0000313" key="2">
    <source>
        <dbReference type="EMBL" id="MFC4362465.1"/>
    </source>
</evidence>
<dbReference type="EMBL" id="JBHSCX010000006">
    <property type="protein sequence ID" value="MFC4362465.1"/>
    <property type="molecule type" value="Genomic_DNA"/>
</dbReference>
<keyword evidence="1" id="KW-1133">Transmembrane helix</keyword>
<evidence type="ECO:0000313" key="3">
    <source>
        <dbReference type="Proteomes" id="UP001595840"/>
    </source>
</evidence>
<keyword evidence="1" id="KW-0812">Transmembrane</keyword>
<comment type="caution">
    <text evidence="2">The sequence shown here is derived from an EMBL/GenBank/DDBJ whole genome shotgun (WGS) entry which is preliminary data.</text>
</comment>
<sequence length="134" mass="14881">MHTGGAGFLIFLDVRALAVILAFAFSSPLLWGLIYSEDTTAQAVMQASISTIFLQAVLIFIVAFLGEALQKTAELLFIAILLFGLTRVLTINGPFFFGRDLLLLYTLAMSFIIYRSAKHQIDLDDEENQDSDDR</sequence>
<feature type="transmembrane region" description="Helical" evidence="1">
    <location>
        <begin position="43"/>
        <end position="65"/>
    </location>
</feature>
<feature type="transmembrane region" description="Helical" evidence="1">
    <location>
        <begin position="72"/>
        <end position="90"/>
    </location>
</feature>
<dbReference type="Proteomes" id="UP001595840">
    <property type="component" value="Unassembled WGS sequence"/>
</dbReference>
<keyword evidence="3" id="KW-1185">Reference proteome</keyword>
<gene>
    <name evidence="2" type="ORF">ACFOX3_09130</name>
</gene>
<feature type="transmembrane region" description="Helical" evidence="1">
    <location>
        <begin position="7"/>
        <end position="31"/>
    </location>
</feature>
<dbReference type="RefSeq" id="WP_290260494.1">
    <property type="nucleotide sequence ID" value="NZ_JAUFQG010000004.1"/>
</dbReference>
<protein>
    <submittedName>
        <fullName evidence="2">Uncharacterized protein</fullName>
    </submittedName>
</protein>
<name>A0ABV8V3H5_9GAMM</name>
<accession>A0ABV8V3H5</accession>
<feature type="transmembrane region" description="Helical" evidence="1">
    <location>
        <begin position="96"/>
        <end position="114"/>
    </location>
</feature>